<organism evidence="3 4">
    <name type="scientific">Olea europaea subsp. europaea</name>
    <dbReference type="NCBI Taxonomy" id="158383"/>
    <lineage>
        <taxon>Eukaryota</taxon>
        <taxon>Viridiplantae</taxon>
        <taxon>Streptophyta</taxon>
        <taxon>Embryophyta</taxon>
        <taxon>Tracheophyta</taxon>
        <taxon>Spermatophyta</taxon>
        <taxon>Magnoliopsida</taxon>
        <taxon>eudicotyledons</taxon>
        <taxon>Gunneridae</taxon>
        <taxon>Pentapetalae</taxon>
        <taxon>asterids</taxon>
        <taxon>lamiids</taxon>
        <taxon>Lamiales</taxon>
        <taxon>Oleaceae</taxon>
        <taxon>Oleeae</taxon>
        <taxon>Olea</taxon>
    </lineage>
</organism>
<accession>A0A8S0PHC0</accession>
<proteinExistence type="predicted"/>
<feature type="region of interest" description="Disordered" evidence="1">
    <location>
        <begin position="48"/>
        <end position="77"/>
    </location>
</feature>
<name>A0A8S0PHC0_OLEEU</name>
<dbReference type="AlphaFoldDB" id="A0A8S0PHC0"/>
<dbReference type="Proteomes" id="UP000594638">
    <property type="component" value="Unassembled WGS sequence"/>
</dbReference>
<evidence type="ECO:0000256" key="1">
    <source>
        <dbReference type="SAM" id="MobiDB-lite"/>
    </source>
</evidence>
<sequence length="77" mass="8154">MVPLWPWVAVVLRRVVWVCGIVSWLGVEVLLLSGVEGKNLWGLGLGFDGGETEGKGGQAAAKEEGGGTERMEETGKT</sequence>
<keyword evidence="2" id="KW-1133">Transmembrane helix</keyword>
<gene>
    <name evidence="3" type="ORF">OLEA9_A004894</name>
</gene>
<reference evidence="3 4" key="1">
    <citation type="submission" date="2019-12" db="EMBL/GenBank/DDBJ databases">
        <authorList>
            <person name="Alioto T."/>
            <person name="Alioto T."/>
            <person name="Gomez Garrido J."/>
        </authorList>
    </citation>
    <scope>NUCLEOTIDE SEQUENCE [LARGE SCALE GENOMIC DNA]</scope>
</reference>
<evidence type="ECO:0000256" key="2">
    <source>
        <dbReference type="SAM" id="Phobius"/>
    </source>
</evidence>
<protein>
    <submittedName>
        <fullName evidence="3">Uncharacterized protein</fullName>
    </submittedName>
</protein>
<keyword evidence="2" id="KW-0812">Transmembrane</keyword>
<keyword evidence="2" id="KW-0472">Membrane</keyword>
<dbReference type="Gramene" id="OE9A004894T1">
    <property type="protein sequence ID" value="OE9A004894C1"/>
    <property type="gene ID" value="OE9A004894"/>
</dbReference>
<feature type="transmembrane region" description="Helical" evidence="2">
    <location>
        <begin position="15"/>
        <end position="35"/>
    </location>
</feature>
<evidence type="ECO:0000313" key="4">
    <source>
        <dbReference type="Proteomes" id="UP000594638"/>
    </source>
</evidence>
<feature type="compositionally biased region" description="Basic and acidic residues" evidence="1">
    <location>
        <begin position="61"/>
        <end position="77"/>
    </location>
</feature>
<keyword evidence="4" id="KW-1185">Reference proteome</keyword>
<dbReference type="EMBL" id="CACTIH010000066">
    <property type="protein sequence ID" value="CAA2947108.1"/>
    <property type="molecule type" value="Genomic_DNA"/>
</dbReference>
<comment type="caution">
    <text evidence="3">The sequence shown here is derived from an EMBL/GenBank/DDBJ whole genome shotgun (WGS) entry which is preliminary data.</text>
</comment>
<evidence type="ECO:0000313" key="3">
    <source>
        <dbReference type="EMBL" id="CAA2947108.1"/>
    </source>
</evidence>